<dbReference type="OrthoDB" id="3183767at2759"/>
<dbReference type="STRING" id="71717.A0A4Y7SYQ8"/>
<dbReference type="Proteomes" id="UP000298030">
    <property type="component" value="Unassembled WGS sequence"/>
</dbReference>
<organism evidence="1 2">
    <name type="scientific">Coprinellus micaceus</name>
    <name type="common">Glistening ink-cap mushroom</name>
    <name type="synonym">Coprinus micaceus</name>
    <dbReference type="NCBI Taxonomy" id="71717"/>
    <lineage>
        <taxon>Eukaryota</taxon>
        <taxon>Fungi</taxon>
        <taxon>Dikarya</taxon>
        <taxon>Basidiomycota</taxon>
        <taxon>Agaricomycotina</taxon>
        <taxon>Agaricomycetes</taxon>
        <taxon>Agaricomycetidae</taxon>
        <taxon>Agaricales</taxon>
        <taxon>Agaricineae</taxon>
        <taxon>Psathyrellaceae</taxon>
        <taxon>Coprinellus</taxon>
    </lineage>
</organism>
<comment type="caution">
    <text evidence="1">The sequence shown here is derived from an EMBL/GenBank/DDBJ whole genome shotgun (WGS) entry which is preliminary data.</text>
</comment>
<dbReference type="EMBL" id="QPFP01000046">
    <property type="protein sequence ID" value="TEB26764.1"/>
    <property type="molecule type" value="Genomic_DNA"/>
</dbReference>
<accession>A0A4Y7SYQ8</accession>
<evidence type="ECO:0000313" key="2">
    <source>
        <dbReference type="Proteomes" id="UP000298030"/>
    </source>
</evidence>
<sequence>MLDHRPHRFDLLWVRWFDAPPDSSQFSDSTLWTTKRMERVTLAPLVDPEACDFINPSDVVRAAHIIPRFSEKPLYVENTAPDKIYSKCAKDMDDWKEYYINP</sequence>
<dbReference type="AlphaFoldDB" id="A0A4Y7SYQ8"/>
<keyword evidence="2" id="KW-1185">Reference proteome</keyword>
<gene>
    <name evidence="1" type="ORF">FA13DRAFT_1635588</name>
</gene>
<proteinExistence type="predicted"/>
<name>A0A4Y7SYQ8_COPMI</name>
<reference evidence="1 2" key="1">
    <citation type="journal article" date="2019" name="Nat. Ecol. Evol.">
        <title>Megaphylogeny resolves global patterns of mushroom evolution.</title>
        <authorList>
            <person name="Varga T."/>
            <person name="Krizsan K."/>
            <person name="Foldi C."/>
            <person name="Dima B."/>
            <person name="Sanchez-Garcia M."/>
            <person name="Sanchez-Ramirez S."/>
            <person name="Szollosi G.J."/>
            <person name="Szarkandi J.G."/>
            <person name="Papp V."/>
            <person name="Albert L."/>
            <person name="Andreopoulos W."/>
            <person name="Angelini C."/>
            <person name="Antonin V."/>
            <person name="Barry K.W."/>
            <person name="Bougher N.L."/>
            <person name="Buchanan P."/>
            <person name="Buyck B."/>
            <person name="Bense V."/>
            <person name="Catcheside P."/>
            <person name="Chovatia M."/>
            <person name="Cooper J."/>
            <person name="Damon W."/>
            <person name="Desjardin D."/>
            <person name="Finy P."/>
            <person name="Geml J."/>
            <person name="Haridas S."/>
            <person name="Hughes K."/>
            <person name="Justo A."/>
            <person name="Karasinski D."/>
            <person name="Kautmanova I."/>
            <person name="Kiss B."/>
            <person name="Kocsube S."/>
            <person name="Kotiranta H."/>
            <person name="LaButti K.M."/>
            <person name="Lechner B.E."/>
            <person name="Liimatainen K."/>
            <person name="Lipzen A."/>
            <person name="Lukacs Z."/>
            <person name="Mihaltcheva S."/>
            <person name="Morgado L.N."/>
            <person name="Niskanen T."/>
            <person name="Noordeloos M.E."/>
            <person name="Ohm R.A."/>
            <person name="Ortiz-Santana B."/>
            <person name="Ovrebo C."/>
            <person name="Racz N."/>
            <person name="Riley R."/>
            <person name="Savchenko A."/>
            <person name="Shiryaev A."/>
            <person name="Soop K."/>
            <person name="Spirin V."/>
            <person name="Szebenyi C."/>
            <person name="Tomsovsky M."/>
            <person name="Tulloss R.E."/>
            <person name="Uehling J."/>
            <person name="Grigoriev I.V."/>
            <person name="Vagvolgyi C."/>
            <person name="Papp T."/>
            <person name="Martin F.M."/>
            <person name="Miettinen O."/>
            <person name="Hibbett D.S."/>
            <person name="Nagy L.G."/>
        </authorList>
    </citation>
    <scope>NUCLEOTIDE SEQUENCE [LARGE SCALE GENOMIC DNA]</scope>
    <source>
        <strain evidence="1 2">FP101781</strain>
    </source>
</reference>
<evidence type="ECO:0000313" key="1">
    <source>
        <dbReference type="EMBL" id="TEB26764.1"/>
    </source>
</evidence>
<protein>
    <submittedName>
        <fullName evidence="1">Uncharacterized protein</fullName>
    </submittedName>
</protein>